<protein>
    <recommendedName>
        <fullName evidence="3">Host cell factor C1 regulator 1</fullName>
    </recommendedName>
</protein>
<dbReference type="InterPro" id="IPR029195">
    <property type="entry name" value="HCFC1R1"/>
</dbReference>
<sequence>MASTPAWHLEVSSPCELLHRSPVLGWGGSPGWYQDMPGKMLCTDQDSGVLSFSRTALPQSVRPPRSASMAFKRRLESWEQEPTTKHFLSEEKMAARFNSLSLDNDHAYTTNGFPAHDADPNRKQWLQEYSRFRELEQRLSPDGVNEESDQMKNESDLGTVVVDGEFSMADSPIFTLSPILIESLRNAGPVPDALVPEQLFLSLNPCTELVLWSPPGNVITHTIRALMLHHTPSATPCHPAGCTLEGMEQ</sequence>
<proteinExistence type="predicted"/>
<dbReference type="Proteomes" id="UP000694392">
    <property type="component" value="Unplaced"/>
</dbReference>
<evidence type="ECO:0008006" key="3">
    <source>
        <dbReference type="Google" id="ProtNLM"/>
    </source>
</evidence>
<dbReference type="GeneTree" id="ENSGT00680000101584"/>
<evidence type="ECO:0000313" key="1">
    <source>
        <dbReference type="Ensembl" id="ENSSPUP00000014120.1"/>
    </source>
</evidence>
<reference evidence="1" key="2">
    <citation type="submission" date="2025-09" db="UniProtKB">
        <authorList>
            <consortium name="Ensembl"/>
        </authorList>
    </citation>
    <scope>IDENTIFICATION</scope>
</reference>
<accession>A0A8D0H2J5</accession>
<dbReference type="Ensembl" id="ENSSPUT00000015060.1">
    <property type="protein sequence ID" value="ENSSPUP00000014120.1"/>
    <property type="gene ID" value="ENSSPUG00000010885.1"/>
</dbReference>
<reference evidence="1" key="1">
    <citation type="submission" date="2025-08" db="UniProtKB">
        <authorList>
            <consortium name="Ensembl"/>
        </authorList>
    </citation>
    <scope>IDENTIFICATION</scope>
</reference>
<name>A0A8D0H2J5_SPHPU</name>
<keyword evidence="2" id="KW-1185">Reference proteome</keyword>
<dbReference type="AlphaFoldDB" id="A0A8D0H2J5"/>
<organism evidence="1 2">
    <name type="scientific">Sphenodon punctatus</name>
    <name type="common">Tuatara</name>
    <name type="synonym">Hatteria punctata</name>
    <dbReference type="NCBI Taxonomy" id="8508"/>
    <lineage>
        <taxon>Eukaryota</taxon>
        <taxon>Metazoa</taxon>
        <taxon>Chordata</taxon>
        <taxon>Craniata</taxon>
        <taxon>Vertebrata</taxon>
        <taxon>Euteleostomi</taxon>
        <taxon>Lepidosauria</taxon>
        <taxon>Sphenodontia</taxon>
        <taxon>Sphenodontidae</taxon>
        <taxon>Sphenodon</taxon>
    </lineage>
</organism>
<dbReference type="Pfam" id="PF15226">
    <property type="entry name" value="HPIP"/>
    <property type="match status" value="2"/>
</dbReference>
<evidence type="ECO:0000313" key="2">
    <source>
        <dbReference type="Proteomes" id="UP000694392"/>
    </source>
</evidence>
<dbReference type="PANTHER" id="PTHR16246:SF2">
    <property type="entry name" value="HOST CELL FACTOR C1 REGULATOR 1"/>
    <property type="match status" value="1"/>
</dbReference>
<dbReference type="PANTHER" id="PTHR16246">
    <property type="entry name" value="HOST CELL FACTOR C1 REGULATOR 1"/>
    <property type="match status" value="1"/>
</dbReference>